<organism evidence="1 2">
    <name type="scientific">Strigamia maritima</name>
    <name type="common">European centipede</name>
    <name type="synonym">Geophilus maritimus</name>
    <dbReference type="NCBI Taxonomy" id="126957"/>
    <lineage>
        <taxon>Eukaryota</taxon>
        <taxon>Metazoa</taxon>
        <taxon>Ecdysozoa</taxon>
        <taxon>Arthropoda</taxon>
        <taxon>Myriapoda</taxon>
        <taxon>Chilopoda</taxon>
        <taxon>Pleurostigmophora</taxon>
        <taxon>Geophilomorpha</taxon>
        <taxon>Linotaeniidae</taxon>
        <taxon>Strigamia</taxon>
    </lineage>
</organism>
<proteinExistence type="predicted"/>
<accession>T1JLR9</accession>
<keyword evidence="2" id="KW-1185">Reference proteome</keyword>
<name>T1JLR9_STRMM</name>
<dbReference type="Proteomes" id="UP000014500">
    <property type="component" value="Unassembled WGS sequence"/>
</dbReference>
<dbReference type="EnsemblMetazoa" id="SMAR014799-RA">
    <property type="protein sequence ID" value="SMAR014799-PA"/>
    <property type="gene ID" value="SMAR014799"/>
</dbReference>
<evidence type="ECO:0000313" key="1">
    <source>
        <dbReference type="EnsemblMetazoa" id="SMAR014799-PA"/>
    </source>
</evidence>
<protein>
    <submittedName>
        <fullName evidence="1">Uncharacterized protein</fullName>
    </submittedName>
</protein>
<dbReference type="AlphaFoldDB" id="T1JLR9"/>
<reference evidence="2" key="1">
    <citation type="submission" date="2011-05" db="EMBL/GenBank/DDBJ databases">
        <authorList>
            <person name="Richards S.R."/>
            <person name="Qu J."/>
            <person name="Jiang H."/>
            <person name="Jhangiani S.N."/>
            <person name="Agravi P."/>
            <person name="Goodspeed R."/>
            <person name="Gross S."/>
            <person name="Mandapat C."/>
            <person name="Jackson L."/>
            <person name="Mathew T."/>
            <person name="Pu L."/>
            <person name="Thornton R."/>
            <person name="Saada N."/>
            <person name="Wilczek-Boney K.B."/>
            <person name="Lee S."/>
            <person name="Kovar C."/>
            <person name="Wu Y."/>
            <person name="Scherer S.E."/>
            <person name="Worley K.C."/>
            <person name="Muzny D.M."/>
            <person name="Gibbs R."/>
        </authorList>
    </citation>
    <scope>NUCLEOTIDE SEQUENCE</scope>
    <source>
        <strain evidence="2">Brora</strain>
    </source>
</reference>
<sequence>MAFNEVMSLSGLVLIAIVYGDVAKFLSEIFNFFLNELSSRQRGVRGPLLSLLWALPADLDFVMGNKEEKCSVCSPFRKYLGMFGLESLELIMEIMWEEQWRVWRAVSRDKPICLSRKTRTCHGISKRE</sequence>
<evidence type="ECO:0000313" key="2">
    <source>
        <dbReference type="Proteomes" id="UP000014500"/>
    </source>
</evidence>
<dbReference type="EMBL" id="JH431849">
    <property type="status" value="NOT_ANNOTATED_CDS"/>
    <property type="molecule type" value="Genomic_DNA"/>
</dbReference>
<dbReference type="HOGENOM" id="CLU_1962347_0_0_1"/>
<reference evidence="1" key="2">
    <citation type="submission" date="2015-02" db="UniProtKB">
        <authorList>
            <consortium name="EnsemblMetazoa"/>
        </authorList>
    </citation>
    <scope>IDENTIFICATION</scope>
</reference>